<reference evidence="1 2" key="1">
    <citation type="submission" date="2023-03" db="EMBL/GenBank/DDBJ databases">
        <title>High recombination rates correlate with genetic variation in Cardiocondyla obscurior ants.</title>
        <authorList>
            <person name="Errbii M."/>
        </authorList>
    </citation>
    <scope>NUCLEOTIDE SEQUENCE [LARGE SCALE GENOMIC DNA]</scope>
    <source>
        <strain evidence="1">Alpha-2009</strain>
        <tissue evidence="1">Whole body</tissue>
    </source>
</reference>
<accession>A0AAW2EHZ7</accession>
<keyword evidence="2" id="KW-1185">Reference proteome</keyword>
<evidence type="ECO:0000313" key="2">
    <source>
        <dbReference type="Proteomes" id="UP001430953"/>
    </source>
</evidence>
<evidence type="ECO:0000313" key="1">
    <source>
        <dbReference type="EMBL" id="KAL0102545.1"/>
    </source>
</evidence>
<gene>
    <name evidence="1" type="ORF">PUN28_018083</name>
</gene>
<proteinExistence type="predicted"/>
<dbReference type="AlphaFoldDB" id="A0AAW2EHZ7"/>
<dbReference type="EMBL" id="JADYXP020000022">
    <property type="protein sequence ID" value="KAL0102545.1"/>
    <property type="molecule type" value="Genomic_DNA"/>
</dbReference>
<dbReference type="Proteomes" id="UP001430953">
    <property type="component" value="Unassembled WGS sequence"/>
</dbReference>
<name>A0AAW2EHZ7_9HYME</name>
<protein>
    <submittedName>
        <fullName evidence="1">Uncharacterized protein</fullName>
    </submittedName>
</protein>
<comment type="caution">
    <text evidence="1">The sequence shown here is derived from an EMBL/GenBank/DDBJ whole genome shotgun (WGS) entry which is preliminary data.</text>
</comment>
<sequence length="84" mass="8709">MVVLVPRYSGGYSLFVSHTSRESLTRRVLETVQKASGSPLTSSSYPSTLGDVAALIVFSCPSTAVYGFRSGIGGISSSGVSAFL</sequence>
<organism evidence="1 2">
    <name type="scientific">Cardiocondyla obscurior</name>
    <dbReference type="NCBI Taxonomy" id="286306"/>
    <lineage>
        <taxon>Eukaryota</taxon>
        <taxon>Metazoa</taxon>
        <taxon>Ecdysozoa</taxon>
        <taxon>Arthropoda</taxon>
        <taxon>Hexapoda</taxon>
        <taxon>Insecta</taxon>
        <taxon>Pterygota</taxon>
        <taxon>Neoptera</taxon>
        <taxon>Endopterygota</taxon>
        <taxon>Hymenoptera</taxon>
        <taxon>Apocrita</taxon>
        <taxon>Aculeata</taxon>
        <taxon>Formicoidea</taxon>
        <taxon>Formicidae</taxon>
        <taxon>Myrmicinae</taxon>
        <taxon>Cardiocondyla</taxon>
    </lineage>
</organism>